<sequence>MLSGVEYEEVANGGDGDTLRATVVTEVVLYPQGVLKDIIVFEMSNKYWNELSASGKFDDKEDNFNLLKIDATYYLFRNKKNDSFGVQLVYQNGTDPNKGLDDQSLVTFGFVFIR</sequence>
<proteinExistence type="predicted"/>
<protein>
    <submittedName>
        <fullName evidence="1">Uncharacterized protein</fullName>
    </submittedName>
</protein>
<keyword evidence="2" id="KW-1185">Reference proteome</keyword>
<comment type="caution">
    <text evidence="1">The sequence shown here is derived from an EMBL/GenBank/DDBJ whole genome shotgun (WGS) entry which is preliminary data.</text>
</comment>
<evidence type="ECO:0000313" key="2">
    <source>
        <dbReference type="Proteomes" id="UP000316238"/>
    </source>
</evidence>
<accession>A0A521G2U7</accession>
<dbReference type="Proteomes" id="UP000316238">
    <property type="component" value="Unassembled WGS sequence"/>
</dbReference>
<gene>
    <name evidence="1" type="ORF">CDV28_1072</name>
</gene>
<reference evidence="1" key="1">
    <citation type="submission" date="2017-07" db="EMBL/GenBank/DDBJ databases">
        <title>The cable genome - Insights into the physiology and evolution of filamentous bacteria capable of sulfide oxidation via long distance electron transfer.</title>
        <authorList>
            <person name="Thorup C."/>
            <person name="Bjerg J.T."/>
            <person name="Schreiber L."/>
            <person name="Nielsen L.P."/>
            <person name="Kjeldsen K.U."/>
            <person name="Boesen T."/>
            <person name="Boggild A."/>
            <person name="Meysman F."/>
            <person name="Geelhoed J."/>
            <person name="Schramm A."/>
        </authorList>
    </citation>
    <scope>NUCLEOTIDE SEQUENCE [LARGE SCALE GENOMIC DNA]</scope>
    <source>
        <strain evidence="1">GS</strain>
    </source>
</reference>
<name>A0A521G2U7_9BACT</name>
<dbReference type="EMBL" id="NQJD01000007">
    <property type="protein sequence ID" value="TAA75355.1"/>
    <property type="molecule type" value="Genomic_DNA"/>
</dbReference>
<organism evidence="1 2">
    <name type="scientific">Candidatus Electronema aureum</name>
    <dbReference type="NCBI Taxonomy" id="2005002"/>
    <lineage>
        <taxon>Bacteria</taxon>
        <taxon>Pseudomonadati</taxon>
        <taxon>Thermodesulfobacteriota</taxon>
        <taxon>Desulfobulbia</taxon>
        <taxon>Desulfobulbales</taxon>
        <taxon>Desulfobulbaceae</taxon>
        <taxon>Candidatus Electronema</taxon>
    </lineage>
</organism>
<dbReference type="AlphaFoldDB" id="A0A521G2U7"/>
<evidence type="ECO:0000313" key="1">
    <source>
        <dbReference type="EMBL" id="TAA75355.1"/>
    </source>
</evidence>